<dbReference type="InterPro" id="IPR045033">
    <property type="entry name" value="PILS1/3/4/5/7"/>
</dbReference>
<evidence type="ECO:0000256" key="8">
    <source>
        <dbReference type="ARBA" id="ARBA00025752"/>
    </source>
</evidence>
<dbReference type="EMBL" id="CDMZ01000326">
    <property type="protein sequence ID" value="CEM11876.1"/>
    <property type="molecule type" value="Genomic_DNA"/>
</dbReference>
<feature type="transmembrane region" description="Helical" evidence="10">
    <location>
        <begin position="151"/>
        <end position="174"/>
    </location>
</feature>
<evidence type="ECO:0000256" key="10">
    <source>
        <dbReference type="SAM" id="Phobius"/>
    </source>
</evidence>
<dbReference type="PhylomeDB" id="A0A0G4FFE0"/>
<dbReference type="InterPro" id="IPR004776">
    <property type="entry name" value="Mem_transp_PIN-like"/>
</dbReference>
<dbReference type="GO" id="GO:0016020">
    <property type="term" value="C:membrane"/>
    <property type="evidence" value="ECO:0007669"/>
    <property type="project" value="UniProtKB-SubCell"/>
</dbReference>
<keyword evidence="5 10" id="KW-1133">Transmembrane helix</keyword>
<keyword evidence="6 10" id="KW-0472">Membrane</keyword>
<reference evidence="12" key="1">
    <citation type="submission" date="2014-11" db="EMBL/GenBank/DDBJ databases">
        <authorList>
            <person name="Otto D Thomas"/>
            <person name="Naeem Raeece"/>
        </authorList>
    </citation>
    <scope>NUCLEOTIDE SEQUENCE</scope>
</reference>
<feature type="signal peptide" evidence="11">
    <location>
        <begin position="1"/>
        <end position="24"/>
    </location>
</feature>
<protein>
    <submittedName>
        <fullName evidence="12">Uncharacterized protein</fullName>
    </submittedName>
</protein>
<proteinExistence type="inferred from homology"/>
<feature type="transmembrane region" description="Helical" evidence="10">
    <location>
        <begin position="361"/>
        <end position="382"/>
    </location>
</feature>
<evidence type="ECO:0000256" key="7">
    <source>
        <dbReference type="ARBA" id="ARBA00025100"/>
    </source>
</evidence>
<feature type="chain" id="PRO_5005188528" evidence="11">
    <location>
        <begin position="25"/>
        <end position="455"/>
    </location>
</feature>
<evidence type="ECO:0000256" key="1">
    <source>
        <dbReference type="ARBA" id="ARBA00004141"/>
    </source>
</evidence>
<name>A0A0G4FFE0_9ALVE</name>
<dbReference type="PANTHER" id="PTHR31651:SF36">
    <property type="entry name" value="AUXIN EFFLUX CARRIER FAMILY PROTEIN"/>
    <property type="match status" value="1"/>
</dbReference>
<keyword evidence="3" id="KW-0813">Transport</keyword>
<evidence type="ECO:0000256" key="3">
    <source>
        <dbReference type="ARBA" id="ARBA00022448"/>
    </source>
</evidence>
<evidence type="ECO:0000256" key="4">
    <source>
        <dbReference type="ARBA" id="ARBA00022692"/>
    </source>
</evidence>
<dbReference type="Pfam" id="PF03547">
    <property type="entry name" value="Mem_trans"/>
    <property type="match status" value="1"/>
</dbReference>
<evidence type="ECO:0000256" key="2">
    <source>
        <dbReference type="ARBA" id="ARBA00004308"/>
    </source>
</evidence>
<dbReference type="GO" id="GO:0055085">
    <property type="term" value="P:transmembrane transport"/>
    <property type="evidence" value="ECO:0007669"/>
    <property type="project" value="InterPro"/>
</dbReference>
<comment type="subcellular location">
    <subcellularLocation>
        <location evidence="2">Endomembrane system</location>
    </subcellularLocation>
    <subcellularLocation>
        <location evidence="1">Membrane</location>
        <topology evidence="1">Multi-pass membrane protein</topology>
    </subcellularLocation>
</comment>
<dbReference type="VEuPathDB" id="CryptoDB:Cvel_16694"/>
<dbReference type="AlphaFoldDB" id="A0A0G4FFE0"/>
<accession>A0A0G4FFE0</accession>
<comment type="function">
    <text evidence="7">Involved in cellular auxin homeostasis by regulating auxin metabolism. Regulates intracellular auxin accumulation at the endoplasmic reticulum and thus auxin availability for nuclear auxin signaling.</text>
</comment>
<feature type="transmembrane region" description="Helical" evidence="10">
    <location>
        <begin position="313"/>
        <end position="341"/>
    </location>
</feature>
<evidence type="ECO:0000313" key="12">
    <source>
        <dbReference type="EMBL" id="CEM11876.1"/>
    </source>
</evidence>
<comment type="similarity">
    <text evidence="8">Belongs to the auxin efflux carrier (TC 2.A.69.2) family.</text>
</comment>
<keyword evidence="11" id="KW-0732">Signal</keyword>
<feature type="transmembrane region" description="Helical" evidence="10">
    <location>
        <begin position="283"/>
        <end position="301"/>
    </location>
</feature>
<dbReference type="PROSITE" id="PS51257">
    <property type="entry name" value="PROKAR_LIPOPROTEIN"/>
    <property type="match status" value="1"/>
</dbReference>
<feature type="transmembrane region" description="Helical" evidence="10">
    <location>
        <begin position="427"/>
        <end position="446"/>
    </location>
</feature>
<organism evidence="12">
    <name type="scientific">Chromera velia CCMP2878</name>
    <dbReference type="NCBI Taxonomy" id="1169474"/>
    <lineage>
        <taxon>Eukaryota</taxon>
        <taxon>Sar</taxon>
        <taxon>Alveolata</taxon>
        <taxon>Colpodellida</taxon>
        <taxon>Chromeraceae</taxon>
        <taxon>Chromera</taxon>
    </lineage>
</organism>
<sequence length="455" mass="48543">MLRSKALVSLVCLLLSCAGRSVTGFLVSSPSTARSLRSRQCKSPCKSPLRSPSRHSSFSSPASSSPSTELKNGLALDPAAVSASGRALAELLALIGIGVLKKSDLDIPTRKGLSRLLKNVFLPSFLLTNVANTLATNLASGDGGMTKFVVLPLFCVTQIIIGGIVGEVLCRLLGLDRWSEDGRRVRALSAFTNSGPVPLLFVNAMYRSQPETLRILSSYISFFLLAQSPLLWSYGYHVLTCERTEEMEGKKLSMDAEGLSESVSVSAKSANGKDGWRGLVERIFSPAMIASLAGICFGAFGPLRELFVVRSGLLNFVWGALVTLSEGFRPTAALILAGALASGRPFGGDDPLIGKNNAKRAVPLAVYRFMIAPLINLCLVLSLRRMGLLGEDPLLAFILLLQGVMPSAQQSVVMLQLEGKSDEAGRMAKTLTLLYSLGVLPMAFVISKAKQFTGV</sequence>
<dbReference type="PANTHER" id="PTHR31651">
    <property type="match status" value="1"/>
</dbReference>
<dbReference type="GO" id="GO:0012505">
    <property type="term" value="C:endomembrane system"/>
    <property type="evidence" value="ECO:0007669"/>
    <property type="project" value="UniProtKB-SubCell"/>
</dbReference>
<gene>
    <name evidence="12" type="ORF">Cvel_16694</name>
</gene>
<evidence type="ECO:0000256" key="5">
    <source>
        <dbReference type="ARBA" id="ARBA00022989"/>
    </source>
</evidence>
<evidence type="ECO:0000256" key="11">
    <source>
        <dbReference type="SAM" id="SignalP"/>
    </source>
</evidence>
<keyword evidence="4 10" id="KW-0812">Transmembrane</keyword>
<feature type="region of interest" description="Disordered" evidence="9">
    <location>
        <begin position="38"/>
        <end position="69"/>
    </location>
</feature>
<evidence type="ECO:0000256" key="9">
    <source>
        <dbReference type="SAM" id="MobiDB-lite"/>
    </source>
</evidence>
<feature type="compositionally biased region" description="Low complexity" evidence="9">
    <location>
        <begin position="47"/>
        <end position="67"/>
    </location>
</feature>
<evidence type="ECO:0000256" key="6">
    <source>
        <dbReference type="ARBA" id="ARBA00023136"/>
    </source>
</evidence>
<feature type="transmembrane region" description="Helical" evidence="10">
    <location>
        <begin position="394"/>
        <end position="415"/>
    </location>
</feature>